<proteinExistence type="predicted"/>
<feature type="transmembrane region" description="Helical" evidence="1">
    <location>
        <begin position="81"/>
        <end position="102"/>
    </location>
</feature>
<evidence type="ECO:0000256" key="1">
    <source>
        <dbReference type="SAM" id="Phobius"/>
    </source>
</evidence>
<keyword evidence="1" id="KW-0472">Membrane</keyword>
<dbReference type="AlphaFoldDB" id="A0AAD9D7T3"/>
<protein>
    <submittedName>
        <fullName evidence="2">Uncharacterized protein</fullName>
    </submittedName>
</protein>
<keyword evidence="1" id="KW-0812">Transmembrane</keyword>
<dbReference type="Proteomes" id="UP001224775">
    <property type="component" value="Unassembled WGS sequence"/>
</dbReference>
<reference evidence="2" key="1">
    <citation type="submission" date="2023-06" db="EMBL/GenBank/DDBJ databases">
        <title>Survivors Of The Sea: Transcriptome response of Skeletonema marinoi to long-term dormancy.</title>
        <authorList>
            <person name="Pinder M.I.M."/>
            <person name="Kourtchenko O."/>
            <person name="Robertson E.K."/>
            <person name="Larsson T."/>
            <person name="Maumus F."/>
            <person name="Osuna-Cruz C.M."/>
            <person name="Vancaester E."/>
            <person name="Stenow R."/>
            <person name="Vandepoele K."/>
            <person name="Ploug H."/>
            <person name="Bruchert V."/>
            <person name="Godhe A."/>
            <person name="Topel M."/>
        </authorList>
    </citation>
    <scope>NUCLEOTIDE SEQUENCE</scope>
    <source>
        <strain evidence="2">R05AC</strain>
    </source>
</reference>
<feature type="transmembrane region" description="Helical" evidence="1">
    <location>
        <begin position="109"/>
        <end position="128"/>
    </location>
</feature>
<evidence type="ECO:0000313" key="2">
    <source>
        <dbReference type="EMBL" id="KAK1736065.1"/>
    </source>
</evidence>
<keyword evidence="3" id="KW-1185">Reference proteome</keyword>
<sequence length="176" mass="20278">MAERQPLHQPLLPVSALVHEESPPKKHLCCFCCCNMRETVLWIQFFFGIVWATAWLISYSLGYYKQWASDPQIIADLTLAYWKVSIINGVGIGVAVVVIFGAIYYKPALVFLGAIYTIIEAILTPIYMYPVVKDFYTSSWMYIVWPIIYGMLIVYPHVVFTYELKTGVWENPNFSE</sequence>
<dbReference type="EMBL" id="JATAAI010000030">
    <property type="protein sequence ID" value="KAK1736065.1"/>
    <property type="molecule type" value="Genomic_DNA"/>
</dbReference>
<comment type="caution">
    <text evidence="2">The sequence shown here is derived from an EMBL/GenBank/DDBJ whole genome shotgun (WGS) entry which is preliminary data.</text>
</comment>
<feature type="transmembrane region" description="Helical" evidence="1">
    <location>
        <begin position="140"/>
        <end position="160"/>
    </location>
</feature>
<name>A0AAD9D7T3_9STRA</name>
<keyword evidence="1" id="KW-1133">Transmembrane helix</keyword>
<organism evidence="2 3">
    <name type="scientific">Skeletonema marinoi</name>
    <dbReference type="NCBI Taxonomy" id="267567"/>
    <lineage>
        <taxon>Eukaryota</taxon>
        <taxon>Sar</taxon>
        <taxon>Stramenopiles</taxon>
        <taxon>Ochrophyta</taxon>
        <taxon>Bacillariophyta</taxon>
        <taxon>Coscinodiscophyceae</taxon>
        <taxon>Thalassiosirophycidae</taxon>
        <taxon>Thalassiosirales</taxon>
        <taxon>Skeletonemataceae</taxon>
        <taxon>Skeletonema</taxon>
        <taxon>Skeletonema marinoi-dohrnii complex</taxon>
    </lineage>
</organism>
<accession>A0AAD9D7T3</accession>
<feature type="transmembrane region" description="Helical" evidence="1">
    <location>
        <begin position="41"/>
        <end position="61"/>
    </location>
</feature>
<evidence type="ECO:0000313" key="3">
    <source>
        <dbReference type="Proteomes" id="UP001224775"/>
    </source>
</evidence>
<gene>
    <name evidence="2" type="ORF">QTG54_013201</name>
</gene>